<reference evidence="1 2" key="1">
    <citation type="submission" date="2024-04" db="EMBL/GenBank/DDBJ databases">
        <title>Bacillus oryzaecorticis sp. nov., a moderately halophilic bacterium isolated from rice husks.</title>
        <authorList>
            <person name="Zhu H.-S."/>
        </authorList>
    </citation>
    <scope>NUCLEOTIDE SEQUENCE [LARGE SCALE GENOMIC DNA]</scope>
    <source>
        <strain evidence="1 2">ZC255</strain>
    </source>
</reference>
<proteinExistence type="predicted"/>
<accession>A0ABU9KE96</accession>
<evidence type="ECO:0000313" key="2">
    <source>
        <dbReference type="Proteomes" id="UP001389717"/>
    </source>
</evidence>
<dbReference type="PANTHER" id="PTHR39166">
    <property type="entry name" value="BLL1166 PROTEIN"/>
    <property type="match status" value="1"/>
</dbReference>
<protein>
    <submittedName>
        <fullName evidence="1">Nucleotidyltransferase family protein</fullName>
    </submittedName>
</protein>
<dbReference type="InterPro" id="IPR009267">
    <property type="entry name" value="NTP_transf_6"/>
</dbReference>
<evidence type="ECO:0000313" key="1">
    <source>
        <dbReference type="EMBL" id="MEL3974429.1"/>
    </source>
</evidence>
<organism evidence="1 2">
    <name type="scientific">Rossellomorea oryzaecorticis</name>
    <dbReference type="NCBI Taxonomy" id="1396505"/>
    <lineage>
        <taxon>Bacteria</taxon>
        <taxon>Bacillati</taxon>
        <taxon>Bacillota</taxon>
        <taxon>Bacilli</taxon>
        <taxon>Bacillales</taxon>
        <taxon>Bacillaceae</taxon>
        <taxon>Rossellomorea</taxon>
    </lineage>
</organism>
<gene>
    <name evidence="1" type="ORF">AAEO50_19240</name>
</gene>
<dbReference type="RefSeq" id="WP_341985970.1">
    <property type="nucleotide sequence ID" value="NZ_JBBYAF010000053.1"/>
</dbReference>
<dbReference type="PANTHER" id="PTHR39166:SF1">
    <property type="entry name" value="BLL1166 PROTEIN"/>
    <property type="match status" value="1"/>
</dbReference>
<dbReference type="Proteomes" id="UP001389717">
    <property type="component" value="Unassembled WGS sequence"/>
</dbReference>
<dbReference type="Pfam" id="PF06042">
    <property type="entry name" value="NTP_transf_6"/>
    <property type="match status" value="1"/>
</dbReference>
<dbReference type="EMBL" id="JBBYAF010000053">
    <property type="protein sequence ID" value="MEL3974429.1"/>
    <property type="molecule type" value="Genomic_DNA"/>
</dbReference>
<keyword evidence="2" id="KW-1185">Reference proteome</keyword>
<comment type="caution">
    <text evidence="1">The sequence shown here is derived from an EMBL/GenBank/DDBJ whole genome shotgun (WGS) entry which is preliminary data.</text>
</comment>
<name>A0ABU9KE96_9BACI</name>
<sequence>MLKTEEDILALIRRDDEMMEILEAASTLDLPDWWICAGFVRSKIWDTLHGFDERTKTPDVDVIFFDDTRLDEAVEKEWEDKLRSILPCIPWSVKNEARMHVINNIPPYTSSEDAISKFPETATALGVKLDKESQLVLTAPWGIEDVLNLELKPTAYFMETKERAAIYEERIRQKNWKGIWDRIRVHHTGDLVD</sequence>